<feature type="region of interest" description="Disordered" evidence="1">
    <location>
        <begin position="114"/>
        <end position="148"/>
    </location>
</feature>
<dbReference type="OrthoDB" id="8063676at2759"/>
<dbReference type="RefSeq" id="XP_012575360.1">
    <property type="nucleotide sequence ID" value="XM_012719906.1"/>
</dbReference>
<sequence>MEEQEKVSDLISRLRSITNQMASCGEKLVEHKLCEKILRLLRPRLDYVVCAIEESKDISALSLEELQGTLEARELRMNERSGGVETLEARELRMDERSGGNYGNQALVAYANKKGDQKKKWKNNKFKKPEDKSESSSKGGNLSGKIKRKIKKTLTKRCNIINVRSLDILQMNARLANEGNKRRKKKIKYVLLKNVIHQT</sequence>
<feature type="compositionally biased region" description="Basic residues" evidence="1">
    <location>
        <begin position="116"/>
        <end position="126"/>
    </location>
</feature>
<organism evidence="2 3">
    <name type="scientific">Cicer arietinum</name>
    <name type="common">Chickpea</name>
    <name type="synonym">Garbanzo</name>
    <dbReference type="NCBI Taxonomy" id="3827"/>
    <lineage>
        <taxon>Eukaryota</taxon>
        <taxon>Viridiplantae</taxon>
        <taxon>Streptophyta</taxon>
        <taxon>Embryophyta</taxon>
        <taxon>Tracheophyta</taxon>
        <taxon>Spermatophyta</taxon>
        <taxon>Magnoliopsida</taxon>
        <taxon>eudicotyledons</taxon>
        <taxon>Gunneridae</taxon>
        <taxon>Pentapetalae</taxon>
        <taxon>rosids</taxon>
        <taxon>fabids</taxon>
        <taxon>Fabales</taxon>
        <taxon>Fabaceae</taxon>
        <taxon>Papilionoideae</taxon>
        <taxon>50 kb inversion clade</taxon>
        <taxon>NPAAA clade</taxon>
        <taxon>Hologalegina</taxon>
        <taxon>IRL clade</taxon>
        <taxon>Cicereae</taxon>
        <taxon>Cicer</taxon>
    </lineage>
</organism>
<dbReference type="AlphaFoldDB" id="A0A1S3EHQ4"/>
<evidence type="ECO:0000256" key="1">
    <source>
        <dbReference type="SAM" id="MobiDB-lite"/>
    </source>
</evidence>
<proteinExistence type="predicted"/>
<dbReference type="Pfam" id="PF14223">
    <property type="entry name" value="Retrotran_gag_2"/>
    <property type="match status" value="1"/>
</dbReference>
<name>A0A1S3EHQ4_CICAR</name>
<gene>
    <name evidence="3" type="primary">LOC105852974</name>
</gene>
<reference evidence="3" key="1">
    <citation type="submission" date="2025-08" db="UniProtKB">
        <authorList>
            <consortium name="RefSeq"/>
        </authorList>
    </citation>
    <scope>IDENTIFICATION</scope>
    <source>
        <tissue evidence="3">Etiolated seedlings</tissue>
    </source>
</reference>
<dbReference type="STRING" id="3827.A0A1S3EHQ4"/>
<keyword evidence="2" id="KW-1185">Reference proteome</keyword>
<evidence type="ECO:0000313" key="3">
    <source>
        <dbReference type="RefSeq" id="XP_012575360.1"/>
    </source>
</evidence>
<dbReference type="PANTHER" id="PTHR35317:SF23">
    <property type="entry name" value="OS04G0629600 PROTEIN"/>
    <property type="match status" value="1"/>
</dbReference>
<dbReference type="PANTHER" id="PTHR35317">
    <property type="entry name" value="OS04G0629600 PROTEIN"/>
    <property type="match status" value="1"/>
</dbReference>
<accession>A0A1S3EHQ4</accession>
<protein>
    <submittedName>
        <fullName evidence="3">Uncharacterized protein LOC105852974</fullName>
    </submittedName>
</protein>
<evidence type="ECO:0000313" key="2">
    <source>
        <dbReference type="Proteomes" id="UP000087171"/>
    </source>
</evidence>
<dbReference type="Proteomes" id="UP000087171">
    <property type="component" value="Unplaced"/>
</dbReference>